<reference evidence="2" key="1">
    <citation type="journal article" date="2019" name="Int. J. Syst. Evol. Microbiol.">
        <title>The Global Catalogue of Microorganisms (GCM) 10K type strain sequencing project: providing services to taxonomists for standard genome sequencing and annotation.</title>
        <authorList>
            <consortium name="The Broad Institute Genomics Platform"/>
            <consortium name="The Broad Institute Genome Sequencing Center for Infectious Disease"/>
            <person name="Wu L."/>
            <person name="Ma J."/>
        </authorList>
    </citation>
    <scope>NUCLEOTIDE SEQUENCE [LARGE SCALE GENOMIC DNA]</scope>
    <source>
        <strain evidence="2">CGMCC 4.1641</strain>
    </source>
</reference>
<protein>
    <submittedName>
        <fullName evidence="1">Uncharacterized protein</fullName>
    </submittedName>
</protein>
<dbReference type="EMBL" id="JBHSED010000035">
    <property type="protein sequence ID" value="MFC4304965.1"/>
    <property type="molecule type" value="Genomic_DNA"/>
</dbReference>
<gene>
    <name evidence="1" type="ORF">ACFO1S_16155</name>
</gene>
<comment type="caution">
    <text evidence="1">The sequence shown here is derived from an EMBL/GenBank/DDBJ whole genome shotgun (WGS) entry which is preliminary data.</text>
</comment>
<keyword evidence="2" id="KW-1185">Reference proteome</keyword>
<sequence>MVPPLLECLPANEPKVDLHRLRGHSRFTRHNGPQAGSPYWPTVANRSRDCSGVNFDSLIS</sequence>
<evidence type="ECO:0000313" key="2">
    <source>
        <dbReference type="Proteomes" id="UP001595755"/>
    </source>
</evidence>
<proteinExistence type="predicted"/>
<dbReference type="RefSeq" id="WP_204603580.1">
    <property type="nucleotide sequence ID" value="NZ_JBHSED010000035.1"/>
</dbReference>
<dbReference type="Proteomes" id="UP001595755">
    <property type="component" value="Unassembled WGS sequence"/>
</dbReference>
<name>A0ABV8SD75_9BACL</name>
<evidence type="ECO:0000313" key="1">
    <source>
        <dbReference type="EMBL" id="MFC4304965.1"/>
    </source>
</evidence>
<accession>A0ABV8SD75</accession>
<organism evidence="1 2">
    <name type="scientific">Cohnella boryungensis</name>
    <dbReference type="NCBI Taxonomy" id="768479"/>
    <lineage>
        <taxon>Bacteria</taxon>
        <taxon>Bacillati</taxon>
        <taxon>Bacillota</taxon>
        <taxon>Bacilli</taxon>
        <taxon>Bacillales</taxon>
        <taxon>Paenibacillaceae</taxon>
        <taxon>Cohnella</taxon>
    </lineage>
</organism>